<gene>
    <name evidence="2" type="ORF">X975_23510</name>
</gene>
<feature type="domain" description="Immunoglobulin-like beta-sandwich" evidence="1">
    <location>
        <begin position="9"/>
        <end position="33"/>
    </location>
</feature>
<evidence type="ECO:0000313" key="3">
    <source>
        <dbReference type="Proteomes" id="UP000054359"/>
    </source>
</evidence>
<dbReference type="Proteomes" id="UP000054359">
    <property type="component" value="Unassembled WGS sequence"/>
</dbReference>
<feature type="non-terminal residue" evidence="2">
    <location>
        <position position="65"/>
    </location>
</feature>
<accession>A0A087U0R8</accession>
<protein>
    <submittedName>
        <fullName evidence="2">Protogenin A</fullName>
    </submittedName>
</protein>
<dbReference type="InterPro" id="IPR013783">
    <property type="entry name" value="Ig-like_fold"/>
</dbReference>
<dbReference type="InterPro" id="IPR036179">
    <property type="entry name" value="Ig-like_dom_sf"/>
</dbReference>
<dbReference type="AlphaFoldDB" id="A0A087U0R8"/>
<dbReference type="InterPro" id="IPR013151">
    <property type="entry name" value="Immunoglobulin_dom"/>
</dbReference>
<name>A0A087U0R8_STEMI</name>
<dbReference type="SUPFAM" id="SSF48726">
    <property type="entry name" value="Immunoglobulin"/>
    <property type="match status" value="1"/>
</dbReference>
<dbReference type="Gene3D" id="2.60.40.10">
    <property type="entry name" value="Immunoglobulins"/>
    <property type="match status" value="1"/>
</dbReference>
<proteinExistence type="predicted"/>
<reference evidence="2 3" key="1">
    <citation type="submission" date="2013-11" db="EMBL/GenBank/DDBJ databases">
        <title>Genome sequencing of Stegodyphus mimosarum.</title>
        <authorList>
            <person name="Bechsgaard J."/>
        </authorList>
    </citation>
    <scope>NUCLEOTIDE SEQUENCE [LARGE SCALE GENOMIC DNA]</scope>
</reference>
<dbReference type="Pfam" id="PF00047">
    <property type="entry name" value="ig"/>
    <property type="match status" value="1"/>
</dbReference>
<sequence length="65" mass="6978">MTVFPSGALEIVSVSHSDEGTYRCVAVNADKSRESGSAALIVNTNYNELNRLSPHFIAKPPNTTV</sequence>
<organism evidence="2 3">
    <name type="scientific">Stegodyphus mimosarum</name>
    <name type="common">African social velvet spider</name>
    <dbReference type="NCBI Taxonomy" id="407821"/>
    <lineage>
        <taxon>Eukaryota</taxon>
        <taxon>Metazoa</taxon>
        <taxon>Ecdysozoa</taxon>
        <taxon>Arthropoda</taxon>
        <taxon>Chelicerata</taxon>
        <taxon>Arachnida</taxon>
        <taxon>Araneae</taxon>
        <taxon>Araneomorphae</taxon>
        <taxon>Entelegynae</taxon>
        <taxon>Eresoidea</taxon>
        <taxon>Eresidae</taxon>
        <taxon>Stegodyphus</taxon>
    </lineage>
</organism>
<keyword evidence="3" id="KW-1185">Reference proteome</keyword>
<evidence type="ECO:0000259" key="1">
    <source>
        <dbReference type="Pfam" id="PF00047"/>
    </source>
</evidence>
<evidence type="ECO:0000313" key="2">
    <source>
        <dbReference type="EMBL" id="KFM70957.1"/>
    </source>
</evidence>
<dbReference type="EMBL" id="KK117613">
    <property type="protein sequence ID" value="KFM70957.1"/>
    <property type="molecule type" value="Genomic_DNA"/>
</dbReference>